<dbReference type="PROSITE" id="PS50059">
    <property type="entry name" value="FKBP_PPIASE"/>
    <property type="match status" value="1"/>
</dbReference>
<evidence type="ECO:0000256" key="1">
    <source>
        <dbReference type="ARBA" id="ARBA00000971"/>
    </source>
</evidence>
<keyword evidence="7" id="KW-1185">Reference proteome</keyword>
<dbReference type="PROSITE" id="PS51257">
    <property type="entry name" value="PROKAR_LIPOPROTEIN"/>
    <property type="match status" value="1"/>
</dbReference>
<sequence>MIRYLLSISILFTIFSSCTSEIQCDQAPDISPDQSNLESQINEIEAYLSAEGLDYQTHSSGIRYVELESGEGRSPNFCSSVSIDYEGRELGSDEIFISAIGSEFSLRTNSVVPGFKIAVSLMNRGADYRVFIPAELLINKGISDVFPRNIPEGSNVEFRIRLNTY</sequence>
<organism evidence="6 7">
    <name type="scientific">Marivirga arenosa</name>
    <dbReference type="NCBI Taxonomy" id="3059076"/>
    <lineage>
        <taxon>Bacteria</taxon>
        <taxon>Pseudomonadati</taxon>
        <taxon>Bacteroidota</taxon>
        <taxon>Cytophagia</taxon>
        <taxon>Cytophagales</taxon>
        <taxon>Marivirgaceae</taxon>
        <taxon>Marivirga</taxon>
    </lineage>
</organism>
<comment type="catalytic activity">
    <reaction evidence="1 3 4">
        <text>[protein]-peptidylproline (omega=180) = [protein]-peptidylproline (omega=0)</text>
        <dbReference type="Rhea" id="RHEA:16237"/>
        <dbReference type="Rhea" id="RHEA-COMP:10747"/>
        <dbReference type="Rhea" id="RHEA-COMP:10748"/>
        <dbReference type="ChEBI" id="CHEBI:83833"/>
        <dbReference type="ChEBI" id="CHEBI:83834"/>
        <dbReference type="EC" id="5.2.1.8"/>
    </reaction>
</comment>
<dbReference type="GO" id="GO:0003755">
    <property type="term" value="F:peptidyl-prolyl cis-trans isomerase activity"/>
    <property type="evidence" value="ECO:0007669"/>
    <property type="project" value="UniProtKB-UniRule"/>
</dbReference>
<accession>A0AA51N909</accession>
<dbReference type="Pfam" id="PF00254">
    <property type="entry name" value="FKBP_C"/>
    <property type="match status" value="1"/>
</dbReference>
<name>A0AA51N909_9BACT</name>
<evidence type="ECO:0000256" key="3">
    <source>
        <dbReference type="PROSITE-ProRule" id="PRU00277"/>
    </source>
</evidence>
<protein>
    <recommendedName>
        <fullName evidence="4">Peptidyl-prolyl cis-trans isomerase</fullName>
        <ecNumber evidence="4">5.2.1.8</ecNumber>
    </recommendedName>
</protein>
<evidence type="ECO:0000256" key="4">
    <source>
        <dbReference type="RuleBase" id="RU003915"/>
    </source>
</evidence>
<keyword evidence="2 3" id="KW-0697">Rotamase</keyword>
<evidence type="ECO:0000313" key="7">
    <source>
        <dbReference type="Proteomes" id="UP001244443"/>
    </source>
</evidence>
<comment type="similarity">
    <text evidence="4">Belongs to the FKBP-type PPIase family.</text>
</comment>
<gene>
    <name evidence="6" type="ORF">QYS48_30515</name>
</gene>
<dbReference type="AlphaFoldDB" id="A0AA51N909"/>
<dbReference type="InterPro" id="IPR001179">
    <property type="entry name" value="PPIase_FKBP_dom"/>
</dbReference>
<dbReference type="SUPFAM" id="SSF54534">
    <property type="entry name" value="FKBP-like"/>
    <property type="match status" value="1"/>
</dbReference>
<evidence type="ECO:0000313" key="6">
    <source>
        <dbReference type="EMBL" id="WMN07960.1"/>
    </source>
</evidence>
<keyword evidence="3 4" id="KW-0413">Isomerase</keyword>
<dbReference type="InterPro" id="IPR046357">
    <property type="entry name" value="PPIase_dom_sf"/>
</dbReference>
<evidence type="ECO:0000259" key="5">
    <source>
        <dbReference type="PROSITE" id="PS50059"/>
    </source>
</evidence>
<evidence type="ECO:0000256" key="2">
    <source>
        <dbReference type="ARBA" id="ARBA00023110"/>
    </source>
</evidence>
<dbReference type="EMBL" id="CP129970">
    <property type="protein sequence ID" value="WMN07960.1"/>
    <property type="molecule type" value="Genomic_DNA"/>
</dbReference>
<proteinExistence type="inferred from homology"/>
<dbReference type="Gene3D" id="3.10.50.40">
    <property type="match status" value="1"/>
</dbReference>
<feature type="domain" description="PPIase FKBP-type" evidence="5">
    <location>
        <begin position="78"/>
        <end position="165"/>
    </location>
</feature>
<reference evidence="6" key="1">
    <citation type="submission" date="2023-08" db="EMBL/GenBank/DDBJ databases">
        <title>Comparative genomics and taxonomic characterization of three novel marine species of genus Marivirga.</title>
        <authorList>
            <person name="Muhammad N."/>
            <person name="Kim S.-G."/>
        </authorList>
    </citation>
    <scope>NUCLEOTIDE SEQUENCE [LARGE SCALE GENOMIC DNA]</scope>
    <source>
        <strain evidence="6">ABR2-2</strain>
    </source>
</reference>
<dbReference type="Proteomes" id="UP001244443">
    <property type="component" value="Chromosome"/>
</dbReference>
<dbReference type="EC" id="5.2.1.8" evidence="4"/>
<dbReference type="RefSeq" id="WP_308358278.1">
    <property type="nucleotide sequence ID" value="NZ_CP129970.2"/>
</dbReference>